<dbReference type="AlphaFoldDB" id="A0A0B0PNC7"/>
<evidence type="ECO:0000313" key="1">
    <source>
        <dbReference type="EMBL" id="KHG25954.1"/>
    </source>
</evidence>
<dbReference type="EMBL" id="KN434467">
    <property type="protein sequence ID" value="KHG25954.1"/>
    <property type="molecule type" value="Genomic_DNA"/>
</dbReference>
<sequence length="22" mass="2650">MFEPVKMAQALWSTRVRRSRPC</sequence>
<reference evidence="2" key="1">
    <citation type="submission" date="2014-09" db="EMBL/GenBank/DDBJ databases">
        <authorList>
            <person name="Mudge J."/>
            <person name="Ramaraj T."/>
            <person name="Lindquist I.E."/>
            <person name="Bharti A.K."/>
            <person name="Sundararajan A."/>
            <person name="Cameron C.T."/>
            <person name="Woodward J.E."/>
            <person name="May G.D."/>
            <person name="Brubaker C."/>
            <person name="Broadhvest J."/>
            <person name="Wilkins T.A."/>
        </authorList>
    </citation>
    <scope>NUCLEOTIDE SEQUENCE</scope>
    <source>
        <strain evidence="2">cv. AKA8401</strain>
    </source>
</reference>
<organism evidence="1 2">
    <name type="scientific">Gossypium arboreum</name>
    <name type="common">Tree cotton</name>
    <name type="synonym">Gossypium nanking</name>
    <dbReference type="NCBI Taxonomy" id="29729"/>
    <lineage>
        <taxon>Eukaryota</taxon>
        <taxon>Viridiplantae</taxon>
        <taxon>Streptophyta</taxon>
        <taxon>Embryophyta</taxon>
        <taxon>Tracheophyta</taxon>
        <taxon>Spermatophyta</taxon>
        <taxon>Magnoliopsida</taxon>
        <taxon>eudicotyledons</taxon>
        <taxon>Gunneridae</taxon>
        <taxon>Pentapetalae</taxon>
        <taxon>rosids</taxon>
        <taxon>malvids</taxon>
        <taxon>Malvales</taxon>
        <taxon>Malvaceae</taxon>
        <taxon>Malvoideae</taxon>
        <taxon>Gossypium</taxon>
    </lineage>
</organism>
<dbReference type="Proteomes" id="UP000032142">
    <property type="component" value="Unassembled WGS sequence"/>
</dbReference>
<name>A0A0B0PNC7_GOSAR</name>
<gene>
    <name evidence="1" type="ORF">F383_01244</name>
</gene>
<protein>
    <submittedName>
        <fullName evidence="1">Uncharacterized protein</fullName>
    </submittedName>
</protein>
<keyword evidence="2" id="KW-1185">Reference proteome</keyword>
<proteinExistence type="predicted"/>
<accession>A0A0B0PNC7</accession>
<evidence type="ECO:0000313" key="2">
    <source>
        <dbReference type="Proteomes" id="UP000032142"/>
    </source>
</evidence>